<evidence type="ECO:0000256" key="6">
    <source>
        <dbReference type="ARBA" id="ARBA00022989"/>
    </source>
</evidence>
<keyword evidence="2" id="KW-1003">Cell membrane</keyword>
<evidence type="ECO:0000256" key="7">
    <source>
        <dbReference type="ARBA" id="ARBA00023136"/>
    </source>
</evidence>
<dbReference type="OrthoDB" id="180217at2"/>
<evidence type="ECO:0000256" key="4">
    <source>
        <dbReference type="ARBA" id="ARBA00022679"/>
    </source>
</evidence>
<evidence type="ECO:0000313" key="10">
    <source>
        <dbReference type="EMBL" id="RZU29627.1"/>
    </source>
</evidence>
<reference evidence="10 11" key="1">
    <citation type="submission" date="2019-02" db="EMBL/GenBank/DDBJ databases">
        <title>Genomic Encyclopedia of Archaeal and Bacterial Type Strains, Phase II (KMG-II): from individual species to whole genera.</title>
        <authorList>
            <person name="Goeker M."/>
        </authorList>
    </citation>
    <scope>NUCLEOTIDE SEQUENCE [LARGE SCALE GENOMIC DNA]</scope>
    <source>
        <strain evidence="10 11">DSM 18101</strain>
    </source>
</reference>
<feature type="domain" description="Glycosyltransferase RgtA/B/C/D-like" evidence="9">
    <location>
        <begin position="117"/>
        <end position="228"/>
    </location>
</feature>
<evidence type="ECO:0000256" key="3">
    <source>
        <dbReference type="ARBA" id="ARBA00022676"/>
    </source>
</evidence>
<protein>
    <submittedName>
        <fullName evidence="10">Dolichyl-phosphate-mannose-protein mannosyltransferase</fullName>
    </submittedName>
</protein>
<name>A0A4Q7XYX9_9BACT</name>
<keyword evidence="4 10" id="KW-0808">Transferase</keyword>
<feature type="transmembrane region" description="Helical" evidence="8">
    <location>
        <begin position="341"/>
        <end position="365"/>
    </location>
</feature>
<dbReference type="Proteomes" id="UP000292958">
    <property type="component" value="Unassembled WGS sequence"/>
</dbReference>
<feature type="transmembrane region" description="Helical" evidence="8">
    <location>
        <begin position="122"/>
        <end position="140"/>
    </location>
</feature>
<dbReference type="GO" id="GO:0009103">
    <property type="term" value="P:lipopolysaccharide biosynthetic process"/>
    <property type="evidence" value="ECO:0007669"/>
    <property type="project" value="UniProtKB-ARBA"/>
</dbReference>
<feature type="transmembrane region" description="Helical" evidence="8">
    <location>
        <begin position="247"/>
        <end position="266"/>
    </location>
</feature>
<dbReference type="GO" id="GO:0016763">
    <property type="term" value="F:pentosyltransferase activity"/>
    <property type="evidence" value="ECO:0007669"/>
    <property type="project" value="TreeGrafter"/>
</dbReference>
<dbReference type="AlphaFoldDB" id="A0A4Q7XYX9"/>
<evidence type="ECO:0000256" key="8">
    <source>
        <dbReference type="SAM" id="Phobius"/>
    </source>
</evidence>
<keyword evidence="5 8" id="KW-0812">Transmembrane</keyword>
<gene>
    <name evidence="10" type="ORF">BDD14_6221</name>
</gene>
<dbReference type="InterPro" id="IPR011990">
    <property type="entry name" value="TPR-like_helical_dom_sf"/>
</dbReference>
<comment type="caution">
    <text evidence="10">The sequence shown here is derived from an EMBL/GenBank/DDBJ whole genome shotgun (WGS) entry which is preliminary data.</text>
</comment>
<dbReference type="EMBL" id="SHKW01000007">
    <property type="protein sequence ID" value="RZU29627.1"/>
    <property type="molecule type" value="Genomic_DNA"/>
</dbReference>
<evidence type="ECO:0000256" key="5">
    <source>
        <dbReference type="ARBA" id="ARBA00022692"/>
    </source>
</evidence>
<dbReference type="Gene3D" id="1.25.40.10">
    <property type="entry name" value="Tetratricopeptide repeat domain"/>
    <property type="match status" value="1"/>
</dbReference>
<keyword evidence="11" id="KW-1185">Reference proteome</keyword>
<evidence type="ECO:0000256" key="1">
    <source>
        <dbReference type="ARBA" id="ARBA00004651"/>
    </source>
</evidence>
<dbReference type="GO" id="GO:0005886">
    <property type="term" value="C:plasma membrane"/>
    <property type="evidence" value="ECO:0007669"/>
    <property type="project" value="UniProtKB-SubCell"/>
</dbReference>
<feature type="transmembrane region" description="Helical" evidence="8">
    <location>
        <begin position="198"/>
        <end position="226"/>
    </location>
</feature>
<dbReference type="PANTHER" id="PTHR33908:SF11">
    <property type="entry name" value="MEMBRANE PROTEIN"/>
    <property type="match status" value="1"/>
</dbReference>
<keyword evidence="6 8" id="KW-1133">Transmembrane helix</keyword>
<dbReference type="RefSeq" id="WP_130424873.1">
    <property type="nucleotide sequence ID" value="NZ_SHKW01000007.1"/>
</dbReference>
<feature type="transmembrane region" description="Helical" evidence="8">
    <location>
        <begin position="161"/>
        <end position="186"/>
    </location>
</feature>
<dbReference type="PANTHER" id="PTHR33908">
    <property type="entry name" value="MANNOSYLTRANSFERASE YKCB-RELATED"/>
    <property type="match status" value="1"/>
</dbReference>
<keyword evidence="3 10" id="KW-0328">Glycosyltransferase</keyword>
<dbReference type="Pfam" id="PF13231">
    <property type="entry name" value="PMT_2"/>
    <property type="match status" value="1"/>
</dbReference>
<comment type="subcellular location">
    <subcellularLocation>
        <location evidence="1">Cell membrane</location>
        <topology evidence="1">Multi-pass membrane protein</topology>
    </subcellularLocation>
</comment>
<evidence type="ECO:0000256" key="2">
    <source>
        <dbReference type="ARBA" id="ARBA00022475"/>
    </source>
</evidence>
<accession>A0A4Q7XYX9</accession>
<evidence type="ECO:0000313" key="11">
    <source>
        <dbReference type="Proteomes" id="UP000292958"/>
    </source>
</evidence>
<sequence>MEISSTNRSASGRAATLIIALFAAAVILFLLASCIRTANSDSVSWDESQHLYSGWLSWERGDFGYNPEVPPLIKMWDAIPLLRREIKIPAYTGDPFKKEGFVLGQRFLAANGIDRTLMPARIMASLLTVLLAITIFFCAGEMFGRHAALFALLLFCFDPNFLAHGAFVTTDIGASLTMLAAIYAFYRYVRLPSVPRMIAVGLAVGLTMTAKFTGVFILPLLCLIAVTDLWQSKRAGRSSESASARQMGVALAAASVIGLGCVWAIYHFRYAARPAPLQLNPTSEQYLQKLTSPLSRSVMTTLSSLHVLPEAYIYGLADTKISAGDLPSYFFGKTYSGASHWYFPAALLIKSTLPFLILLGVTIAVAFRGGWSARREIVFLAIPPAFLFVLSSSSDLGIGYRHLLPIFPMLYILVAGGATYLVSRNTKYAYGFAALLLWQVITTIEARPGRLAYANEAWGGPSKTHLYLSDSNVDWGQQLKAVKRYLETHPSQPCYFAYFAQGPVDFRDYGISCRVLPTGSALWTGLDTMRFGDNPNVSGTLLISDGVVAGADIPGNGNPYARFASLRPAAVIDRGVYVYHGPFNLGPAAALEHIHAAQDFSAKHDASGTVREARIAERLDPNNPEAHAILGDTFAAAGDTTAARAEYSAALHSPELDPVFQKGLLAQLQAKTKR</sequence>
<keyword evidence="7 8" id="KW-0472">Membrane</keyword>
<dbReference type="InterPro" id="IPR050297">
    <property type="entry name" value="LipidA_mod_glycosyltrf_83"/>
</dbReference>
<evidence type="ECO:0000259" key="9">
    <source>
        <dbReference type="Pfam" id="PF13231"/>
    </source>
</evidence>
<dbReference type="InterPro" id="IPR038731">
    <property type="entry name" value="RgtA/B/C-like"/>
</dbReference>
<feature type="transmembrane region" description="Helical" evidence="8">
    <location>
        <begin position="377"/>
        <end position="398"/>
    </location>
</feature>
<dbReference type="SUPFAM" id="SSF48452">
    <property type="entry name" value="TPR-like"/>
    <property type="match status" value="1"/>
</dbReference>
<organism evidence="10 11">
    <name type="scientific">Edaphobacter modestus</name>
    <dbReference type="NCBI Taxonomy" id="388466"/>
    <lineage>
        <taxon>Bacteria</taxon>
        <taxon>Pseudomonadati</taxon>
        <taxon>Acidobacteriota</taxon>
        <taxon>Terriglobia</taxon>
        <taxon>Terriglobales</taxon>
        <taxon>Acidobacteriaceae</taxon>
        <taxon>Edaphobacter</taxon>
    </lineage>
</organism>
<feature type="transmembrane region" description="Helical" evidence="8">
    <location>
        <begin position="404"/>
        <end position="422"/>
    </location>
</feature>
<proteinExistence type="predicted"/>